<sequence>MIQQVPEVEFFDAHPVAMHYVPPPKRKLAPRTCWSGYLAVPFNTTFSCGGALTTAVAYNAMTDSQRENCIYNRAVEEVCLCPVGTVWVKRRLGEDWVCLPRLLLVSTRLEEKFMCRDPDGEALGLRSSRNPSDFCLHVQRDATLSLDLNVSFRWMENDELASFQASAGNLLLFGNLQYDEIYITVRRGVFGFPDSLARSARLFEFVVKPDPLNMHAFGVVEGHPLQRDGYFEHVVYPFSDMALLHDAQVLQRLSGGGAINTFFSGERNFTLQHIERNLSLLSSAYVTSNMMYMEIGFCGSALPFGGRHARLWMTFEQLPPVEETYKYDQPLSSPVIAGIVFACGVVVGGLLAVGWHCCHQREDVDDRLVLNTQSEEDQRIKKTQ</sequence>
<dbReference type="GeneID" id="40315320"/>
<keyword evidence="1" id="KW-0812">Transmembrane</keyword>
<protein>
    <submittedName>
        <fullName evidence="2">Uncharacterized protein</fullName>
    </submittedName>
</protein>
<dbReference type="OrthoDB" id="242531at2759"/>
<feature type="transmembrane region" description="Helical" evidence="1">
    <location>
        <begin position="335"/>
        <end position="358"/>
    </location>
</feature>
<gene>
    <name evidence="2" type="ORF">Tco025E_01709</name>
</gene>
<dbReference type="Proteomes" id="UP000284403">
    <property type="component" value="Unassembled WGS sequence"/>
</dbReference>
<dbReference type="AlphaFoldDB" id="A0A3R7PW58"/>
<dbReference type="EMBL" id="MKKU01000058">
    <property type="protein sequence ID" value="RNF26080.1"/>
    <property type="molecule type" value="Genomic_DNA"/>
</dbReference>
<reference evidence="2 3" key="1">
    <citation type="journal article" date="2018" name="BMC Genomics">
        <title>Genomic comparison of Trypanosoma conorhini and Trypanosoma rangeli to Trypanosoma cruzi strains of high and low virulence.</title>
        <authorList>
            <person name="Bradwell K.R."/>
            <person name="Koparde V.N."/>
            <person name="Matveyev A.V."/>
            <person name="Serrano M.G."/>
            <person name="Alves J.M."/>
            <person name="Parikh H."/>
            <person name="Huang B."/>
            <person name="Lee V."/>
            <person name="Espinosa-Alvarez O."/>
            <person name="Ortiz P.A."/>
            <person name="Costa-Martins A.G."/>
            <person name="Teixeira M.M."/>
            <person name="Buck G.A."/>
        </authorList>
    </citation>
    <scope>NUCLEOTIDE SEQUENCE [LARGE SCALE GENOMIC DNA]</scope>
    <source>
        <strain evidence="2 3">025E</strain>
    </source>
</reference>
<accession>A0A3R7PW58</accession>
<keyword evidence="3" id="KW-1185">Reference proteome</keyword>
<name>A0A3R7PW58_9TRYP</name>
<evidence type="ECO:0000256" key="1">
    <source>
        <dbReference type="SAM" id="Phobius"/>
    </source>
</evidence>
<dbReference type="RefSeq" id="XP_029231286.1">
    <property type="nucleotide sequence ID" value="XM_029368646.1"/>
</dbReference>
<comment type="caution">
    <text evidence="2">The sequence shown here is derived from an EMBL/GenBank/DDBJ whole genome shotgun (WGS) entry which is preliminary data.</text>
</comment>
<evidence type="ECO:0000313" key="2">
    <source>
        <dbReference type="EMBL" id="RNF26080.1"/>
    </source>
</evidence>
<organism evidence="2 3">
    <name type="scientific">Trypanosoma conorhini</name>
    <dbReference type="NCBI Taxonomy" id="83891"/>
    <lineage>
        <taxon>Eukaryota</taxon>
        <taxon>Discoba</taxon>
        <taxon>Euglenozoa</taxon>
        <taxon>Kinetoplastea</taxon>
        <taxon>Metakinetoplastina</taxon>
        <taxon>Trypanosomatida</taxon>
        <taxon>Trypanosomatidae</taxon>
        <taxon>Trypanosoma</taxon>
    </lineage>
</organism>
<keyword evidence="1" id="KW-0472">Membrane</keyword>
<keyword evidence="1" id="KW-1133">Transmembrane helix</keyword>
<evidence type="ECO:0000313" key="3">
    <source>
        <dbReference type="Proteomes" id="UP000284403"/>
    </source>
</evidence>
<proteinExistence type="predicted"/>